<reference evidence="2" key="1">
    <citation type="journal article" date="2024" name="Front. Bioeng. Biotechnol.">
        <title>Genome-scale model development and genomic sequencing of the oleaginous clade Lipomyces.</title>
        <authorList>
            <person name="Czajka J.J."/>
            <person name="Han Y."/>
            <person name="Kim J."/>
            <person name="Mondo S.J."/>
            <person name="Hofstad B.A."/>
            <person name="Robles A."/>
            <person name="Haridas S."/>
            <person name="Riley R."/>
            <person name="LaButti K."/>
            <person name="Pangilinan J."/>
            <person name="Andreopoulos W."/>
            <person name="Lipzen A."/>
            <person name="Yan J."/>
            <person name="Wang M."/>
            <person name="Ng V."/>
            <person name="Grigoriev I.V."/>
            <person name="Spatafora J.W."/>
            <person name="Magnuson J.K."/>
            <person name="Baker S.E."/>
            <person name="Pomraning K.R."/>
        </authorList>
    </citation>
    <scope>NUCLEOTIDE SEQUENCE [LARGE SCALE GENOMIC DNA]</scope>
    <source>
        <strain evidence="2">CBS 7786</strain>
    </source>
</reference>
<gene>
    <name evidence="1" type="ORF">V1525DRAFT_428487</name>
</gene>
<dbReference type="EMBL" id="MU971474">
    <property type="protein sequence ID" value="KAK9234467.1"/>
    <property type="molecule type" value="Genomic_DNA"/>
</dbReference>
<sequence length="299" mass="34767">MSSDEQVRISQIRKVILENELDKEYEFEVSSSSYDLLKAEFTKDEENEQYPRLFYDWTRQVITIVTAPSCLHEDTAQYILTSLSNRLDSIMHREQITLATDESVGSIYSPRVMVNNGISRCQMEPDGVMFYCTKRSRDSKAVIEKVRKWIFGKKCNIRRQYERPRRRIFLTTCKITERIEQMRSNWHSQIRYGPLVFQGHTWLDQVSEGFIDVVRINPGSDRSNPLLTRKYGSLLLFYDQVLLHEGRNESSSVPRSVGDIRIGELIPRESLNNVAASELIIDFFDAEDFMNIAAISVTP</sequence>
<keyword evidence="2" id="KW-1185">Reference proteome</keyword>
<dbReference type="Proteomes" id="UP001433508">
    <property type="component" value="Unassembled WGS sequence"/>
</dbReference>
<name>A0ACC3SS85_LIPKO</name>
<protein>
    <submittedName>
        <fullName evidence="1">Uncharacterized protein</fullName>
    </submittedName>
</protein>
<proteinExistence type="predicted"/>
<organism evidence="1 2">
    <name type="scientific">Lipomyces kononenkoae</name>
    <name type="common">Yeast</name>
    <dbReference type="NCBI Taxonomy" id="34357"/>
    <lineage>
        <taxon>Eukaryota</taxon>
        <taxon>Fungi</taxon>
        <taxon>Dikarya</taxon>
        <taxon>Ascomycota</taxon>
        <taxon>Saccharomycotina</taxon>
        <taxon>Lipomycetes</taxon>
        <taxon>Lipomycetales</taxon>
        <taxon>Lipomycetaceae</taxon>
        <taxon>Lipomyces</taxon>
    </lineage>
</organism>
<comment type="caution">
    <text evidence="1">The sequence shown here is derived from an EMBL/GenBank/DDBJ whole genome shotgun (WGS) entry which is preliminary data.</text>
</comment>
<accession>A0ACC3SS85</accession>
<evidence type="ECO:0000313" key="1">
    <source>
        <dbReference type="EMBL" id="KAK9234467.1"/>
    </source>
</evidence>
<evidence type="ECO:0000313" key="2">
    <source>
        <dbReference type="Proteomes" id="UP001433508"/>
    </source>
</evidence>